<evidence type="ECO:0000313" key="2">
    <source>
        <dbReference type="Proteomes" id="UP000316580"/>
    </source>
</evidence>
<dbReference type="InterPro" id="IPR009061">
    <property type="entry name" value="DNA-bd_dom_put_sf"/>
</dbReference>
<proteinExistence type="predicted"/>
<dbReference type="AlphaFoldDB" id="A0A660A3R2"/>
<dbReference type="OMA" id="ICKFIVI"/>
<organism evidence="1 2">
    <name type="scientific">Streptococcus pyogenes</name>
    <dbReference type="NCBI Taxonomy" id="1314"/>
    <lineage>
        <taxon>Bacteria</taxon>
        <taxon>Bacillati</taxon>
        <taxon>Bacillota</taxon>
        <taxon>Bacilli</taxon>
        <taxon>Lactobacillales</taxon>
        <taxon>Streptococcaceae</taxon>
        <taxon>Streptococcus</taxon>
    </lineage>
</organism>
<name>A0A660A3R2_STRPY</name>
<dbReference type="EMBL" id="VCID01000545">
    <property type="protein sequence ID" value="TNY45750.1"/>
    <property type="molecule type" value="Genomic_DNA"/>
</dbReference>
<evidence type="ECO:0000313" key="1">
    <source>
        <dbReference type="EMBL" id="TNY45750.1"/>
    </source>
</evidence>
<accession>A0A660A3R2</accession>
<comment type="caution">
    <text evidence="1">The sequence shown here is derived from an EMBL/GenBank/DDBJ whole genome shotgun (WGS) entry which is preliminary data.</text>
</comment>
<protein>
    <recommendedName>
        <fullName evidence="3">Phage protein</fullName>
    </recommendedName>
</protein>
<dbReference type="Proteomes" id="UP000316580">
    <property type="component" value="Unassembled WGS sequence"/>
</dbReference>
<evidence type="ECO:0008006" key="3">
    <source>
        <dbReference type="Google" id="ProtNLM"/>
    </source>
</evidence>
<dbReference type="SUPFAM" id="SSF46955">
    <property type="entry name" value="Putative DNA-binding domain"/>
    <property type="match status" value="1"/>
</dbReference>
<gene>
    <name evidence="1" type="ORF">FGO82_11010</name>
</gene>
<sequence length="122" mass="14817">MTYQKIPKYLNHLRTQTMGLIFNHRTIITIRREQMQLLSREAELELLEKVGCYLEKRWQLELENKDDWDLIPRQDLLEKLDITGTTLKNWEKEGLKSYQSPFENSKKVYYRKSDIYNFLSVD</sequence>
<reference evidence="1 2" key="1">
    <citation type="submission" date="2019-05" db="EMBL/GenBank/DDBJ databases">
        <title>Novel genomic isolates of S.pyogenes and S.dysgalactiae subsp. equisimilis associated to necrotising fasciitis (NSTI).</title>
        <authorList>
            <person name="Barrantes I."/>
        </authorList>
    </citation>
    <scope>NUCLEOTIDE SEQUENCE [LARGE SCALE GENOMIC DNA]</scope>
    <source>
        <strain evidence="1 2">SPY6028</strain>
    </source>
</reference>